<evidence type="ECO:0000313" key="3">
    <source>
        <dbReference type="Proteomes" id="UP000015102"/>
    </source>
</evidence>
<dbReference type="AlphaFoldDB" id="T1GFH4"/>
<evidence type="ECO:0000256" key="1">
    <source>
        <dbReference type="SAM" id="MobiDB-lite"/>
    </source>
</evidence>
<proteinExistence type="predicted"/>
<dbReference type="EMBL" id="CAQQ02393233">
    <property type="status" value="NOT_ANNOTATED_CDS"/>
    <property type="molecule type" value="Genomic_DNA"/>
</dbReference>
<reference evidence="3" key="1">
    <citation type="submission" date="2013-02" db="EMBL/GenBank/DDBJ databases">
        <authorList>
            <person name="Hughes D."/>
        </authorList>
    </citation>
    <scope>NUCLEOTIDE SEQUENCE</scope>
    <source>
        <strain>Durham</strain>
        <strain evidence="3">NC isolate 2 -- Noor lab</strain>
    </source>
</reference>
<organism evidence="2 3">
    <name type="scientific">Megaselia scalaris</name>
    <name type="common">Humpbacked fly</name>
    <name type="synonym">Phora scalaris</name>
    <dbReference type="NCBI Taxonomy" id="36166"/>
    <lineage>
        <taxon>Eukaryota</taxon>
        <taxon>Metazoa</taxon>
        <taxon>Ecdysozoa</taxon>
        <taxon>Arthropoda</taxon>
        <taxon>Hexapoda</taxon>
        <taxon>Insecta</taxon>
        <taxon>Pterygota</taxon>
        <taxon>Neoptera</taxon>
        <taxon>Endopterygota</taxon>
        <taxon>Diptera</taxon>
        <taxon>Brachycera</taxon>
        <taxon>Muscomorpha</taxon>
        <taxon>Platypezoidea</taxon>
        <taxon>Phoridae</taxon>
        <taxon>Megaseliini</taxon>
        <taxon>Megaselia</taxon>
    </lineage>
</organism>
<accession>T1GFH4</accession>
<dbReference type="SUPFAM" id="SSF49265">
    <property type="entry name" value="Fibronectin type III"/>
    <property type="match status" value="1"/>
</dbReference>
<dbReference type="EnsemblMetazoa" id="MESCA002116-RA">
    <property type="protein sequence ID" value="MESCA002116-PA"/>
    <property type="gene ID" value="MESCA002116"/>
</dbReference>
<dbReference type="InterPro" id="IPR036116">
    <property type="entry name" value="FN3_sf"/>
</dbReference>
<feature type="compositionally biased region" description="Polar residues" evidence="1">
    <location>
        <begin position="1"/>
        <end position="10"/>
    </location>
</feature>
<sequence length="135" mass="15913">MNDSFQQPGQWHNLILTPEHRPTNEPKTHIMSYMLKNLHPGGYYEAIVQAKNRYGWNEEKKTNNVNDNKCILNYSCVADNSLGRSRKYMELSGRPGSAEFYSPKWGRSAERYNLTWKIDSYPPLEEVRLLYRRVL</sequence>
<dbReference type="EMBL" id="CAQQ02393232">
    <property type="status" value="NOT_ANNOTATED_CDS"/>
    <property type="molecule type" value="Genomic_DNA"/>
</dbReference>
<reference evidence="2" key="2">
    <citation type="submission" date="2015-06" db="UniProtKB">
        <authorList>
            <consortium name="EnsemblMetazoa"/>
        </authorList>
    </citation>
    <scope>IDENTIFICATION</scope>
</reference>
<name>T1GFH4_MEGSC</name>
<dbReference type="STRING" id="36166.T1GFH4"/>
<keyword evidence="3" id="KW-1185">Reference proteome</keyword>
<dbReference type="CDD" id="cd00063">
    <property type="entry name" value="FN3"/>
    <property type="match status" value="1"/>
</dbReference>
<feature type="region of interest" description="Disordered" evidence="1">
    <location>
        <begin position="1"/>
        <end position="22"/>
    </location>
</feature>
<evidence type="ECO:0000313" key="2">
    <source>
        <dbReference type="EnsemblMetazoa" id="MESCA002116-PA"/>
    </source>
</evidence>
<dbReference type="Proteomes" id="UP000015102">
    <property type="component" value="Unassembled WGS sequence"/>
</dbReference>
<dbReference type="HOGENOM" id="CLU_1888137_0_0_1"/>
<protein>
    <submittedName>
        <fullName evidence="2">Uncharacterized protein</fullName>
    </submittedName>
</protein>
<dbReference type="InterPro" id="IPR003961">
    <property type="entry name" value="FN3_dom"/>
</dbReference>